<evidence type="ECO:0000313" key="2">
    <source>
        <dbReference type="Proteomes" id="UP000010799"/>
    </source>
</evidence>
<gene>
    <name evidence="1" type="ordered locus">B488_07590</name>
</gene>
<dbReference type="AlphaFoldDB" id="L0EWJ4"/>
<evidence type="ECO:0000313" key="1">
    <source>
        <dbReference type="EMBL" id="AGA64751.1"/>
    </source>
</evidence>
<dbReference type="STRING" id="1215343.B488_07590"/>
<dbReference type="HOGENOM" id="CLU_1600690_0_0_5"/>
<proteinExistence type="predicted"/>
<dbReference type="KEGG" id="lcc:B488_07590"/>
<dbReference type="PATRIC" id="fig|1215343.11.peg.781"/>
<protein>
    <submittedName>
        <fullName evidence="1">Uncharacterized protein</fullName>
    </submittedName>
</protein>
<name>L0EWJ4_LIBCB</name>
<sequence>MMAIFGLKLAIDQGEPFFLELKILQEIMPNDPAIPKLNDFAQDGIPTSLNILMRFPEVAEKMFSAIEVSETDQGIWKNMIFKLEKMIRVRLVGNVEGNTPDAIIARIEYKIRHGDLKGAAEEWDKLPEKAISTSIQLKKQLSARIYAEKLLKEELSRILQHNTIQG</sequence>
<keyword evidence="2" id="KW-1185">Reference proteome</keyword>
<dbReference type="Proteomes" id="UP000010799">
    <property type="component" value="Chromosome"/>
</dbReference>
<accession>L0EWJ4</accession>
<dbReference type="eggNOG" id="COG4223">
    <property type="taxonomic scope" value="Bacteria"/>
</dbReference>
<organism evidence="1 2">
    <name type="scientific">Liberibacter crescens (strain BT-1)</name>
    <dbReference type="NCBI Taxonomy" id="1215343"/>
    <lineage>
        <taxon>Bacteria</taxon>
        <taxon>Pseudomonadati</taxon>
        <taxon>Pseudomonadota</taxon>
        <taxon>Alphaproteobacteria</taxon>
        <taxon>Hyphomicrobiales</taxon>
        <taxon>Rhizobiaceae</taxon>
        <taxon>Liberibacter</taxon>
    </lineage>
</organism>
<dbReference type="EMBL" id="CP003789">
    <property type="protein sequence ID" value="AGA64751.1"/>
    <property type="molecule type" value="Genomic_DNA"/>
</dbReference>
<reference evidence="1 2" key="1">
    <citation type="journal article" date="2012" name="Stand. Genomic Sci.">
        <title>Complete genome sequence of Liberibacter crescens BT-1.</title>
        <authorList>
            <person name="Leonard M.T."/>
            <person name="Fagen J.R."/>
            <person name="Davis-Richardson A.G."/>
            <person name="Davis M.J."/>
            <person name="Triplett E.W."/>
        </authorList>
    </citation>
    <scope>NUCLEOTIDE SEQUENCE [LARGE SCALE GENOMIC DNA]</scope>
    <source>
        <strain evidence="1 2">BT-1</strain>
    </source>
</reference>